<dbReference type="PANTHER" id="PTHR36536">
    <property type="entry name" value="UPF0111 PROTEIN HI_1603"/>
    <property type="match status" value="1"/>
</dbReference>
<gene>
    <name evidence="2" type="ORF">SAMN05660653_01870</name>
</gene>
<comment type="similarity">
    <text evidence="1">Belongs to the UPF0111 family.</text>
</comment>
<evidence type="ECO:0000313" key="2">
    <source>
        <dbReference type="EMBL" id="SDB39435.1"/>
    </source>
</evidence>
<evidence type="ECO:0000256" key="1">
    <source>
        <dbReference type="ARBA" id="ARBA00008591"/>
    </source>
</evidence>
<dbReference type="Gene3D" id="1.20.58.220">
    <property type="entry name" value="Phosphate transport system protein phou homolog 2, domain 2"/>
    <property type="match status" value="1"/>
</dbReference>
<dbReference type="PANTHER" id="PTHR36536:SF3">
    <property type="entry name" value="UPF0111 PROTEIN HI_1603"/>
    <property type="match status" value="1"/>
</dbReference>
<dbReference type="RefSeq" id="WP_092120512.1">
    <property type="nucleotide sequence ID" value="NZ_FMXO01000010.1"/>
</dbReference>
<dbReference type="Pfam" id="PF01865">
    <property type="entry name" value="PhoU_div"/>
    <property type="match status" value="1"/>
</dbReference>
<name>A0A1G6D3B3_9BACT</name>
<dbReference type="InterPro" id="IPR038078">
    <property type="entry name" value="PhoU-like_sf"/>
</dbReference>
<dbReference type="AlphaFoldDB" id="A0A1G6D3B3"/>
<dbReference type="STRING" id="617002.SAMN05660653_01870"/>
<sequence length="225" mass="25815">MRVRIPFLSMIGGRSPMDGLLEHYSQVEASMTIINESLLCYIGGGSSCKDFQILKQELDHLEERADKIKRNTRNHLPRGVFMSVDKTLFLNYTRAQDNILDSAQDALDWLNIHTVQIPGTLRTGGLTIVEGAIRTVELLKPALEGTIRLLHTDFTDRQAVKESYRAVRSQHNDVRKMKSLLFRELFSADMEFKDVFQLLHFFEYMHEMSHNAEGCADILRAMIAR</sequence>
<proteinExistence type="inferred from homology"/>
<dbReference type="InterPro" id="IPR018445">
    <property type="entry name" value="Put_Phosphate_transp_reg"/>
</dbReference>
<reference evidence="2 3" key="1">
    <citation type="submission" date="2016-10" db="EMBL/GenBank/DDBJ databases">
        <authorList>
            <person name="de Groot N.N."/>
        </authorList>
    </citation>
    <scope>NUCLEOTIDE SEQUENCE [LARGE SCALE GENOMIC DNA]</scope>
    <source>
        <strain evidence="2 3">ASO4-2</strain>
    </source>
</reference>
<dbReference type="Proteomes" id="UP000198771">
    <property type="component" value="Unassembled WGS sequence"/>
</dbReference>
<dbReference type="EMBL" id="FMXO01000010">
    <property type="protein sequence ID" value="SDB39435.1"/>
    <property type="molecule type" value="Genomic_DNA"/>
</dbReference>
<accession>A0A1G6D3B3</accession>
<dbReference type="InterPro" id="IPR002727">
    <property type="entry name" value="DUF47"/>
</dbReference>
<dbReference type="OrthoDB" id="9767431at2"/>
<protein>
    <recommendedName>
        <fullName evidence="4">Phosphate transport regulator (Distant homolog of PhoU)</fullName>
    </recommendedName>
</protein>
<evidence type="ECO:0000313" key="3">
    <source>
        <dbReference type="Proteomes" id="UP000198771"/>
    </source>
</evidence>
<evidence type="ECO:0008006" key="4">
    <source>
        <dbReference type="Google" id="ProtNLM"/>
    </source>
</evidence>
<keyword evidence="3" id="KW-1185">Reference proteome</keyword>
<organism evidence="2 3">
    <name type="scientific">Desulfonatronum thiosulfatophilum</name>
    <dbReference type="NCBI Taxonomy" id="617002"/>
    <lineage>
        <taxon>Bacteria</taxon>
        <taxon>Pseudomonadati</taxon>
        <taxon>Thermodesulfobacteriota</taxon>
        <taxon>Desulfovibrionia</taxon>
        <taxon>Desulfovibrionales</taxon>
        <taxon>Desulfonatronaceae</taxon>
        <taxon>Desulfonatronum</taxon>
    </lineage>
</organism>